<evidence type="ECO:0000256" key="8">
    <source>
        <dbReference type="ARBA" id="ARBA00022723"/>
    </source>
</evidence>
<sequence>MISLGLSTVRGEFAALERPLRLPNDTYPLSYQIHISSDIHLGDLRFNGNATIDIEIRQTTHEIVLHAKELKDLQISVRARDSNEPISDLLHTYDPRGSFLIIYSPENYQKFKEGERYIVEIIYRADMQKRNIGLYWMTYETESNQTVYAAATQAEPTYTRLIFPCYDEPAFKSNFTIKVTHSANYTAISNMPVHHVQQHGISDELATTIFYATPPMSTYLVAFVISDFENITAKYRGVTQRIYTSPATREKGERALKNAVRTVAAFEDYFGISYPLEKLDHVALMKNYGAAMENWGLITYKEDNIIQDHPTDIYKSLKDTLTQNHEIAHQWFGNLVSPQWWTYAWMNEGFATYFGYLITDLLYPEQKVMEFFITEIAERAYTYNYLAVRPMTHYVEKESDIMSLFDIITYQRAACVIKMFHHAFHQKTFVRGISHYLQKFQYTVANEMKLFDSLQTVLLEDERFREQSWVHSVPEILLSWTHSEWIPILSVTRNYENGTITFSQHSKHSKRERWWIPLNFATLQSPDFEQTHVDYFMPPQSHLTLTLEELGLQLDGRDWLIVNKQQTGFYHVLYDVDNLRAIASQLQQNHTLIHAGNRAAIFQDLTSAIEHNEIESVEVVFELLKYLEFEEDLTPWNLVADTIEFFRRNLFDSSAFPLYKLFVRRLVSPTFHRRFHNSDPRNTITAAALIDHKILEMACMADLQECLDFTHNLARDYMFKRIQFQNDHDFNAMYDTVLCLGVRYLSDEEFGQVLQLLQSSDRNSVYYDDLIYSLRCTQNREHLFQYLNILLGENTTHHIMNNKESMMYLYYLFKSNMAARPVVWNFFEQHYKLLCQSQFFVDHFNRIAEYMPQHQRAYLISLHESIAKELKLVNPDALELLIDINSGNVGKKIRNTEQFLDKFELRIHKWLVNDNPTGVFSASLNVVSGSARPDSLWRTATQLMSRALHVRL</sequence>
<dbReference type="PANTHER" id="PTHR11533">
    <property type="entry name" value="PROTEASE M1 ZINC METALLOPROTEASE"/>
    <property type="match status" value="1"/>
</dbReference>
<evidence type="ECO:0000256" key="14">
    <source>
        <dbReference type="ARBA" id="ARBA00023136"/>
    </source>
</evidence>
<dbReference type="Proteomes" id="UP000504634">
    <property type="component" value="Unplaced"/>
</dbReference>
<dbReference type="GO" id="GO:0008270">
    <property type="term" value="F:zinc ion binding"/>
    <property type="evidence" value="ECO:0007669"/>
    <property type="project" value="UniProtKB-UniRule"/>
</dbReference>
<dbReference type="AlphaFoldDB" id="A0A6J2T296"/>
<keyword evidence="16" id="KW-0449">Lipoprotein</keyword>
<dbReference type="InterPro" id="IPR042097">
    <property type="entry name" value="Aminopeptidase_N-like_N_sf"/>
</dbReference>
<evidence type="ECO:0000256" key="2">
    <source>
        <dbReference type="ARBA" id="ARBA00004609"/>
    </source>
</evidence>
<protein>
    <recommendedName>
        <fullName evidence="20">Aminopeptidase</fullName>
        <ecNumber evidence="20">3.4.11.-</ecNumber>
    </recommendedName>
</protein>
<comment type="subcellular location">
    <subcellularLocation>
        <location evidence="2">Cell membrane</location>
        <topology evidence="2">Lipid-anchor</topology>
        <topology evidence="2">GPI-anchor</topology>
    </subcellularLocation>
    <subcellularLocation>
        <location evidence="1">Membrane</location>
        <topology evidence="1">Single-pass type II membrane protein</topology>
    </subcellularLocation>
</comment>
<dbReference type="InterPro" id="IPR024571">
    <property type="entry name" value="ERAP1-like_C_dom"/>
</dbReference>
<evidence type="ECO:0000256" key="10">
    <source>
        <dbReference type="ARBA" id="ARBA00022833"/>
    </source>
</evidence>
<evidence type="ECO:0000256" key="16">
    <source>
        <dbReference type="ARBA" id="ARBA00023288"/>
    </source>
</evidence>
<keyword evidence="10 18" id="KW-0862">Zinc</keyword>
<keyword evidence="13 20" id="KW-0482">Metalloprotease</keyword>
<feature type="domain" description="Peptidase M1 membrane alanine aminopeptidase" evidence="21">
    <location>
        <begin position="255"/>
        <end position="457"/>
    </location>
</feature>
<dbReference type="GO" id="GO:0005615">
    <property type="term" value="C:extracellular space"/>
    <property type="evidence" value="ECO:0007669"/>
    <property type="project" value="TreeGrafter"/>
</dbReference>
<dbReference type="InterPro" id="IPR014782">
    <property type="entry name" value="Peptidase_M1_dom"/>
</dbReference>
<dbReference type="Pfam" id="PF17900">
    <property type="entry name" value="Peptidase_M1_N"/>
    <property type="match status" value="1"/>
</dbReference>
<keyword evidence="5" id="KW-0336">GPI-anchor</keyword>
<comment type="cofactor">
    <cofactor evidence="18 20">
        <name>Zn(2+)</name>
        <dbReference type="ChEBI" id="CHEBI:29105"/>
    </cofactor>
    <text evidence="18 20">Binds 1 zinc ion per subunit.</text>
</comment>
<evidence type="ECO:0000256" key="7">
    <source>
        <dbReference type="ARBA" id="ARBA00022692"/>
    </source>
</evidence>
<evidence type="ECO:0000256" key="18">
    <source>
        <dbReference type="PIRSR" id="PIRSR634016-3"/>
    </source>
</evidence>
<dbReference type="InterPro" id="IPR034016">
    <property type="entry name" value="M1_APN-typ"/>
</dbReference>
<evidence type="ECO:0000259" key="21">
    <source>
        <dbReference type="Pfam" id="PF01433"/>
    </source>
</evidence>
<dbReference type="OrthoDB" id="10031169at2759"/>
<evidence type="ECO:0000256" key="12">
    <source>
        <dbReference type="ARBA" id="ARBA00022989"/>
    </source>
</evidence>
<feature type="domain" description="Aminopeptidase N-like N-terminal" evidence="23">
    <location>
        <begin position="28"/>
        <end position="220"/>
    </location>
</feature>
<evidence type="ECO:0000256" key="4">
    <source>
        <dbReference type="ARBA" id="ARBA00022438"/>
    </source>
</evidence>
<comment type="similarity">
    <text evidence="3 20">Belongs to the peptidase M1 family.</text>
</comment>
<evidence type="ECO:0000256" key="13">
    <source>
        <dbReference type="ARBA" id="ARBA00023049"/>
    </source>
</evidence>
<dbReference type="GO" id="GO:0005737">
    <property type="term" value="C:cytoplasm"/>
    <property type="evidence" value="ECO:0007669"/>
    <property type="project" value="TreeGrafter"/>
</dbReference>
<organism evidence="24 25">
    <name type="scientific">Drosophila lebanonensis</name>
    <name type="common">Fruit fly</name>
    <name type="synonym">Scaptodrosophila lebanonensis</name>
    <dbReference type="NCBI Taxonomy" id="7225"/>
    <lineage>
        <taxon>Eukaryota</taxon>
        <taxon>Metazoa</taxon>
        <taxon>Ecdysozoa</taxon>
        <taxon>Arthropoda</taxon>
        <taxon>Hexapoda</taxon>
        <taxon>Insecta</taxon>
        <taxon>Pterygota</taxon>
        <taxon>Neoptera</taxon>
        <taxon>Endopterygota</taxon>
        <taxon>Diptera</taxon>
        <taxon>Brachycera</taxon>
        <taxon>Muscomorpha</taxon>
        <taxon>Ephydroidea</taxon>
        <taxon>Drosophilidae</taxon>
        <taxon>Scaptodrosophila</taxon>
    </lineage>
</organism>
<dbReference type="Pfam" id="PF11838">
    <property type="entry name" value="ERAP1_C"/>
    <property type="match status" value="1"/>
</dbReference>
<keyword evidence="9 20" id="KW-0378">Hydrolase</keyword>
<feature type="binding site" evidence="18">
    <location>
        <position position="329"/>
    </location>
    <ligand>
        <name>Zn(2+)</name>
        <dbReference type="ChEBI" id="CHEBI:29105"/>
        <note>catalytic</note>
    </ligand>
</feature>
<dbReference type="FunFam" id="1.10.390.10:FF:000013">
    <property type="entry name" value="Aminopeptidase N"/>
    <property type="match status" value="1"/>
</dbReference>
<dbReference type="InterPro" id="IPR050344">
    <property type="entry name" value="Peptidase_M1_aminopeptidases"/>
</dbReference>
<evidence type="ECO:0000313" key="24">
    <source>
        <dbReference type="Proteomes" id="UP000504634"/>
    </source>
</evidence>
<keyword evidence="7" id="KW-0812">Transmembrane</keyword>
<dbReference type="Pfam" id="PF01433">
    <property type="entry name" value="Peptidase_M1"/>
    <property type="match status" value="1"/>
</dbReference>
<evidence type="ECO:0000256" key="19">
    <source>
        <dbReference type="PIRSR" id="PIRSR634016-4"/>
    </source>
</evidence>
<reference evidence="25" key="1">
    <citation type="submission" date="2025-08" db="UniProtKB">
        <authorList>
            <consortium name="RefSeq"/>
        </authorList>
    </citation>
    <scope>IDENTIFICATION</scope>
    <source>
        <strain evidence="25">11010-0011.00</strain>
        <tissue evidence="25">Whole body</tissue>
    </source>
</reference>
<evidence type="ECO:0000259" key="22">
    <source>
        <dbReference type="Pfam" id="PF11838"/>
    </source>
</evidence>
<dbReference type="GO" id="GO:0098552">
    <property type="term" value="C:side of membrane"/>
    <property type="evidence" value="ECO:0007669"/>
    <property type="project" value="UniProtKB-KW"/>
</dbReference>
<evidence type="ECO:0000256" key="11">
    <source>
        <dbReference type="ARBA" id="ARBA00022968"/>
    </source>
</evidence>
<dbReference type="InterPro" id="IPR045357">
    <property type="entry name" value="Aminopeptidase_N-like_N"/>
</dbReference>
<proteinExistence type="inferred from homology"/>
<keyword evidence="6 20" id="KW-0645">Protease</keyword>
<dbReference type="Gene3D" id="1.25.50.20">
    <property type="match status" value="1"/>
</dbReference>
<dbReference type="SUPFAM" id="SSF55486">
    <property type="entry name" value="Metalloproteases ('zincins'), catalytic domain"/>
    <property type="match status" value="1"/>
</dbReference>
<dbReference type="Gene3D" id="2.60.40.1910">
    <property type="match status" value="1"/>
</dbReference>
<dbReference type="SUPFAM" id="SSF63737">
    <property type="entry name" value="Leukotriene A4 hydrolase N-terminal domain"/>
    <property type="match status" value="1"/>
</dbReference>
<feature type="domain" description="ERAP1-like C-terminal" evidence="22">
    <location>
        <begin position="559"/>
        <end position="836"/>
    </location>
</feature>
<evidence type="ECO:0000256" key="9">
    <source>
        <dbReference type="ARBA" id="ARBA00022801"/>
    </source>
</evidence>
<dbReference type="PANTHER" id="PTHR11533:SF299">
    <property type="entry name" value="AMINOPEPTIDASE"/>
    <property type="match status" value="1"/>
</dbReference>
<keyword evidence="11" id="KW-0735">Signal-anchor</keyword>
<dbReference type="GeneID" id="115620322"/>
<dbReference type="FunFam" id="2.60.40.1730:FF:000001">
    <property type="entry name" value="Leucyl-cystinyl aminopeptidase"/>
    <property type="match status" value="1"/>
</dbReference>
<dbReference type="PRINTS" id="PR00756">
    <property type="entry name" value="ALADIPTASE"/>
</dbReference>
<keyword evidence="24" id="KW-1185">Reference proteome</keyword>
<keyword evidence="4 20" id="KW-0031">Aminopeptidase</keyword>
<dbReference type="Gene3D" id="1.10.390.10">
    <property type="entry name" value="Neutral Protease Domain 2"/>
    <property type="match status" value="1"/>
</dbReference>
<evidence type="ECO:0000256" key="1">
    <source>
        <dbReference type="ARBA" id="ARBA00004606"/>
    </source>
</evidence>
<keyword evidence="12" id="KW-1133">Transmembrane helix</keyword>
<evidence type="ECO:0000256" key="15">
    <source>
        <dbReference type="ARBA" id="ARBA00023180"/>
    </source>
</evidence>
<dbReference type="InterPro" id="IPR027268">
    <property type="entry name" value="Peptidase_M4/M1_CTD_sf"/>
</dbReference>
<dbReference type="GO" id="GO:0004177">
    <property type="term" value="F:aminopeptidase activity"/>
    <property type="evidence" value="ECO:0007669"/>
    <property type="project" value="UniProtKB-KW"/>
</dbReference>
<dbReference type="GO" id="GO:0006508">
    <property type="term" value="P:proteolysis"/>
    <property type="evidence" value="ECO:0007669"/>
    <property type="project" value="UniProtKB-KW"/>
</dbReference>
<accession>A0A6J2T296</accession>
<evidence type="ECO:0000256" key="20">
    <source>
        <dbReference type="RuleBase" id="RU364040"/>
    </source>
</evidence>
<dbReference type="Gene3D" id="2.60.40.1730">
    <property type="entry name" value="tricorn interacting facor f3 domain"/>
    <property type="match status" value="1"/>
</dbReference>
<evidence type="ECO:0000259" key="23">
    <source>
        <dbReference type="Pfam" id="PF17900"/>
    </source>
</evidence>
<dbReference type="GO" id="GO:0008237">
    <property type="term" value="F:metallopeptidase activity"/>
    <property type="evidence" value="ECO:0007669"/>
    <property type="project" value="UniProtKB-KW"/>
</dbReference>
<keyword evidence="8 18" id="KW-0479">Metal-binding</keyword>
<dbReference type="EC" id="3.4.11.-" evidence="20"/>
<feature type="active site" description="Proton acceptor" evidence="17">
    <location>
        <position position="326"/>
    </location>
</feature>
<feature type="binding site" evidence="18">
    <location>
        <position position="325"/>
    </location>
    <ligand>
        <name>Zn(2+)</name>
        <dbReference type="ChEBI" id="CHEBI:29105"/>
        <note>catalytic</note>
    </ligand>
</feature>
<evidence type="ECO:0000256" key="6">
    <source>
        <dbReference type="ARBA" id="ARBA00022670"/>
    </source>
</evidence>
<feature type="site" description="Transition state stabilizer" evidence="19">
    <location>
        <position position="410"/>
    </location>
</feature>
<gene>
    <name evidence="25" type="primary">LOC115620322</name>
</gene>
<dbReference type="CDD" id="cd09601">
    <property type="entry name" value="M1_APN-Q_like"/>
    <property type="match status" value="1"/>
</dbReference>
<dbReference type="GO" id="GO:0005886">
    <property type="term" value="C:plasma membrane"/>
    <property type="evidence" value="ECO:0007669"/>
    <property type="project" value="UniProtKB-SubCell"/>
</dbReference>
<name>A0A6J2T296_DROLE</name>
<feature type="binding site" evidence="18">
    <location>
        <position position="348"/>
    </location>
    <ligand>
        <name>Zn(2+)</name>
        <dbReference type="ChEBI" id="CHEBI:29105"/>
        <note>catalytic</note>
    </ligand>
</feature>
<evidence type="ECO:0000256" key="3">
    <source>
        <dbReference type="ARBA" id="ARBA00010136"/>
    </source>
</evidence>
<evidence type="ECO:0000313" key="25">
    <source>
        <dbReference type="RefSeq" id="XP_030369375.1"/>
    </source>
</evidence>
<evidence type="ECO:0000256" key="17">
    <source>
        <dbReference type="PIRSR" id="PIRSR634016-1"/>
    </source>
</evidence>
<dbReference type="RefSeq" id="XP_030369375.1">
    <property type="nucleotide sequence ID" value="XM_030513515.1"/>
</dbReference>
<keyword evidence="15" id="KW-0325">Glycoprotein</keyword>
<evidence type="ECO:0000256" key="5">
    <source>
        <dbReference type="ARBA" id="ARBA00022622"/>
    </source>
</evidence>
<keyword evidence="14" id="KW-0472">Membrane</keyword>
<dbReference type="InterPro" id="IPR001930">
    <property type="entry name" value="Peptidase_M1"/>
</dbReference>